<reference evidence="4" key="1">
    <citation type="submission" date="2022-10" db="EMBL/GenBank/DDBJ databases">
        <authorList>
            <person name="Yu W.X."/>
        </authorList>
    </citation>
    <scope>NUCLEOTIDE SEQUENCE</scope>
    <source>
        <strain evidence="4">AAT</strain>
    </source>
</reference>
<keyword evidence="5" id="KW-1185">Reference proteome</keyword>
<dbReference type="AlphaFoldDB" id="A0AAE3M354"/>
<keyword evidence="3" id="KW-0520">NAD</keyword>
<keyword evidence="2 4" id="KW-0560">Oxidoreductase</keyword>
<evidence type="ECO:0000313" key="5">
    <source>
        <dbReference type="Proteomes" id="UP001209229"/>
    </source>
</evidence>
<keyword evidence="1" id="KW-0479">Metal-binding</keyword>
<dbReference type="Pfam" id="PF04166">
    <property type="entry name" value="PdxA"/>
    <property type="match status" value="1"/>
</dbReference>
<dbReference type="SUPFAM" id="SSF53659">
    <property type="entry name" value="Isocitrate/Isopropylmalate dehydrogenase-like"/>
    <property type="match status" value="1"/>
</dbReference>
<dbReference type="PANTHER" id="PTHR30004">
    <property type="entry name" value="4-HYDROXYTHREONINE-4-PHOSPHATE DEHYDROGENASE"/>
    <property type="match status" value="1"/>
</dbReference>
<name>A0AAE3M354_9BACT</name>
<dbReference type="Proteomes" id="UP001209229">
    <property type="component" value="Unassembled WGS sequence"/>
</dbReference>
<proteinExistence type="predicted"/>
<evidence type="ECO:0000256" key="2">
    <source>
        <dbReference type="ARBA" id="ARBA00023002"/>
    </source>
</evidence>
<dbReference type="GO" id="GO:0051287">
    <property type="term" value="F:NAD binding"/>
    <property type="evidence" value="ECO:0007669"/>
    <property type="project" value="InterPro"/>
</dbReference>
<sequence>MRTDKIRLGISHGDINGIGYEIIFKALNDSRMLDMCTPIIYGSSKVAAYHRKTLNISNFSLNNIKEADDAHAKRVNIINCVDDNVRVELGKETKMGGEAAHAALSAAVEDLKNNKIDVLVTAPIHKKNIQSESFQFPGHTEYLQKEFNSKDSLMFLVSDVLKVGVVTGHIPLSEVSKAITKEKILTKLKIMNKSLKEDFTIRKPKIAVLGLNPHSGDNGLIGKEEQEIIIPALEEAKQKDIVALGPYPADGFFGSNNLSKFDAVLAMYHDQGLTPFKTIAFSSGVNFTAGLPIIRTSPDHGTAFEIAGQGVADEESFRQAVYLAIDVFKNRTSYKELSKNPLKSYDISKMDDKLDESLPEEIEEPEI</sequence>
<dbReference type="GO" id="GO:0046872">
    <property type="term" value="F:metal ion binding"/>
    <property type="evidence" value="ECO:0007669"/>
    <property type="project" value="UniProtKB-KW"/>
</dbReference>
<dbReference type="GO" id="GO:0050570">
    <property type="term" value="F:4-hydroxythreonine-4-phosphate dehydrogenase activity"/>
    <property type="evidence" value="ECO:0007669"/>
    <property type="project" value="UniProtKB-EC"/>
</dbReference>
<dbReference type="NCBIfam" id="TIGR00557">
    <property type="entry name" value="pdxA"/>
    <property type="match status" value="1"/>
</dbReference>
<evidence type="ECO:0000256" key="3">
    <source>
        <dbReference type="ARBA" id="ARBA00023027"/>
    </source>
</evidence>
<dbReference type="RefSeq" id="WP_301189902.1">
    <property type="nucleotide sequence ID" value="NZ_JAPDPJ010000013.1"/>
</dbReference>
<evidence type="ECO:0000256" key="1">
    <source>
        <dbReference type="ARBA" id="ARBA00022723"/>
    </source>
</evidence>
<comment type="caution">
    <text evidence="4">The sequence shown here is derived from an EMBL/GenBank/DDBJ whole genome shotgun (WGS) entry which is preliminary data.</text>
</comment>
<dbReference type="Gene3D" id="3.40.718.10">
    <property type="entry name" value="Isopropylmalate Dehydrogenase"/>
    <property type="match status" value="1"/>
</dbReference>
<dbReference type="EMBL" id="JAPDPJ010000013">
    <property type="protein sequence ID" value="MCW3786337.1"/>
    <property type="molecule type" value="Genomic_DNA"/>
</dbReference>
<dbReference type="PANTHER" id="PTHR30004:SF6">
    <property type="entry name" value="D-THREONATE 4-PHOSPHATE DEHYDROGENASE"/>
    <property type="match status" value="1"/>
</dbReference>
<dbReference type="EC" id="1.1.1.262" evidence="4"/>
<protein>
    <submittedName>
        <fullName evidence="4">4-hydroxythreonine-4-phosphate dehydrogenase PdxA</fullName>
        <ecNumber evidence="4">1.1.1.262</ecNumber>
    </submittedName>
</protein>
<gene>
    <name evidence="4" type="primary">pdxA</name>
    <name evidence="4" type="ORF">OM075_07655</name>
</gene>
<organism evidence="4 5">
    <name type="scientific">Plebeiibacterium sediminum</name>
    <dbReference type="NCBI Taxonomy" id="2992112"/>
    <lineage>
        <taxon>Bacteria</taxon>
        <taxon>Pseudomonadati</taxon>
        <taxon>Bacteroidota</taxon>
        <taxon>Bacteroidia</taxon>
        <taxon>Marinilabiliales</taxon>
        <taxon>Marinilabiliaceae</taxon>
        <taxon>Plebeiibacterium</taxon>
    </lineage>
</organism>
<accession>A0AAE3M354</accession>
<evidence type="ECO:0000313" key="4">
    <source>
        <dbReference type="EMBL" id="MCW3786337.1"/>
    </source>
</evidence>
<dbReference type="InterPro" id="IPR005255">
    <property type="entry name" value="PdxA_fam"/>
</dbReference>